<comment type="similarity">
    <text evidence="2 9">Belongs to the glucose-6-phosphate dehydrogenase family.</text>
</comment>
<evidence type="ECO:0000256" key="8">
    <source>
        <dbReference type="ARBA" id="ARBA00023277"/>
    </source>
</evidence>
<dbReference type="AlphaFoldDB" id="A0A0W4ZCW9"/>
<name>A0A0W4ZCW9_PNEJ7</name>
<sequence length="503" mass="58515">MVESILRMSNDSDIGTRLKENITFIVFGASGDLANKKIFPALFELYQNNLIPKNIRIVGYARTEMSNHEFHSRFSQYIKTSTLKSDIVFKEFKSICTYISGKYDSCDGFKKLLLHIKEIEDKCQKQNRIFYMALPPNVFNSVSYYIKDLLYPGSGVARLIVEKPFGKDFESSKKLQKALACLWAENEIFRIDHYLGKEMVKNLFIMRFTNLFLSRLWNKHYISNIQIIFKEPFGAEGRGGYFNEFGIIRDVMQNHLLQILVILTMEEPFSFLPSDIRYKKIKILQDIFVIDPRNVIIGQYTKSEDGSKPGYIDEDGVPKDSRCPTFAALTLFINNEVWDSIPFILIAGKALDEQKVEVRIQYKDINSKIFKDILRNELIISIQPNEGVHMKINSKYPGLDMHSVPAELDFIYKNKFPNVRISEAYETLLLDVIKGDQTNFVCNDELEESWRIFTPLLHYLDNNNDIIPILYPYGSKGPKELNDYIKNHSCKLCLYYYLIFINN</sequence>
<dbReference type="PROSITE" id="PS00069">
    <property type="entry name" value="G6P_DEHYDROGENASE"/>
    <property type="match status" value="1"/>
</dbReference>
<evidence type="ECO:0000256" key="7">
    <source>
        <dbReference type="ARBA" id="ARBA00023002"/>
    </source>
</evidence>
<protein>
    <recommendedName>
        <fullName evidence="4 9">Glucose-6-phosphate 1-dehydrogenase</fullName>
        <ecNumber evidence="3 9">1.1.1.49</ecNumber>
    </recommendedName>
</protein>
<dbReference type="Pfam" id="PF02781">
    <property type="entry name" value="G6PD_C"/>
    <property type="match status" value="1"/>
</dbReference>
<dbReference type="SUPFAM" id="SSF51735">
    <property type="entry name" value="NAD(P)-binding Rossmann-fold domains"/>
    <property type="match status" value="1"/>
</dbReference>
<dbReference type="PRINTS" id="PR00079">
    <property type="entry name" value="G6PDHDRGNASE"/>
</dbReference>
<comment type="function">
    <text evidence="9">Catalyzes the rate-limiting step of the oxidative pentose-phosphate pathway, which represents a route for the dissimilation of carbohydrates besides glycolysis.</text>
</comment>
<keyword evidence="6 9" id="KW-0521">NADP</keyword>
<dbReference type="GO" id="GO:0009051">
    <property type="term" value="P:pentose-phosphate shunt, oxidative branch"/>
    <property type="evidence" value="ECO:0007669"/>
    <property type="project" value="TreeGrafter"/>
</dbReference>
<evidence type="ECO:0000256" key="6">
    <source>
        <dbReference type="ARBA" id="ARBA00022857"/>
    </source>
</evidence>
<dbReference type="GeneID" id="28942041"/>
<dbReference type="SUPFAM" id="SSF55347">
    <property type="entry name" value="Glyceraldehyde-3-phosphate dehydrogenase-like, C-terminal domain"/>
    <property type="match status" value="1"/>
</dbReference>
<proteinExistence type="inferred from homology"/>
<dbReference type="InterPro" id="IPR036291">
    <property type="entry name" value="NAD(P)-bd_dom_sf"/>
</dbReference>
<comment type="caution">
    <text evidence="12">The sequence shown here is derived from an EMBL/GenBank/DDBJ whole genome shotgun (WGS) entry which is preliminary data.</text>
</comment>
<dbReference type="GO" id="GO:0004345">
    <property type="term" value="F:glucose-6-phosphate dehydrogenase activity"/>
    <property type="evidence" value="ECO:0007669"/>
    <property type="project" value="UniProtKB-EC"/>
</dbReference>
<dbReference type="Proteomes" id="UP000053447">
    <property type="component" value="Unassembled WGS sequence"/>
</dbReference>
<dbReference type="OrthoDB" id="60984at2759"/>
<feature type="domain" description="Glucose-6-phosphate dehydrogenase C-terminal" evidence="11">
    <location>
        <begin position="205"/>
        <end position="489"/>
    </location>
</feature>
<dbReference type="EMBL" id="LFWA01000018">
    <property type="protein sequence ID" value="KTW26223.1"/>
    <property type="molecule type" value="Genomic_DNA"/>
</dbReference>
<gene>
    <name evidence="12" type="ORF">T551_03523</name>
</gene>
<comment type="catalytic activity">
    <reaction evidence="9">
        <text>D-glucose 6-phosphate + NADP(+) = 6-phospho-D-glucono-1,5-lactone + NADPH + H(+)</text>
        <dbReference type="Rhea" id="RHEA:15841"/>
        <dbReference type="ChEBI" id="CHEBI:15378"/>
        <dbReference type="ChEBI" id="CHEBI:57783"/>
        <dbReference type="ChEBI" id="CHEBI:57955"/>
        <dbReference type="ChEBI" id="CHEBI:58349"/>
        <dbReference type="ChEBI" id="CHEBI:61548"/>
        <dbReference type="EC" id="1.1.1.49"/>
    </reaction>
</comment>
<evidence type="ECO:0000313" key="12">
    <source>
        <dbReference type="EMBL" id="KTW26223.1"/>
    </source>
</evidence>
<dbReference type="Gene3D" id="3.40.50.720">
    <property type="entry name" value="NAD(P)-binding Rossmann-like Domain"/>
    <property type="match status" value="1"/>
</dbReference>
<dbReference type="GO" id="GO:0005829">
    <property type="term" value="C:cytosol"/>
    <property type="evidence" value="ECO:0007669"/>
    <property type="project" value="TreeGrafter"/>
</dbReference>
<dbReference type="InterPro" id="IPR022675">
    <property type="entry name" value="G6P_DH_C"/>
</dbReference>
<evidence type="ECO:0000256" key="5">
    <source>
        <dbReference type="ARBA" id="ARBA00022526"/>
    </source>
</evidence>
<dbReference type="EC" id="1.1.1.49" evidence="3 9"/>
<dbReference type="PANTHER" id="PTHR23429:SF0">
    <property type="entry name" value="GLUCOSE-6-PHOSPHATE 1-DEHYDROGENASE"/>
    <property type="match status" value="1"/>
</dbReference>
<dbReference type="VEuPathDB" id="FungiDB:T551_03523"/>
<dbReference type="Gene3D" id="3.30.360.10">
    <property type="entry name" value="Dihydrodipicolinate Reductase, domain 2"/>
    <property type="match status" value="1"/>
</dbReference>
<dbReference type="eggNOG" id="KOG0563">
    <property type="taxonomic scope" value="Eukaryota"/>
</dbReference>
<evidence type="ECO:0000256" key="9">
    <source>
        <dbReference type="RuleBase" id="RU362120"/>
    </source>
</evidence>
<keyword evidence="13" id="KW-1185">Reference proteome</keyword>
<dbReference type="Pfam" id="PF00479">
    <property type="entry name" value="G6PD_N"/>
    <property type="match status" value="1"/>
</dbReference>
<dbReference type="UniPathway" id="UPA00115">
    <property type="reaction ID" value="UER00408"/>
</dbReference>
<dbReference type="InterPro" id="IPR001282">
    <property type="entry name" value="G6P_DH"/>
</dbReference>
<dbReference type="PANTHER" id="PTHR23429">
    <property type="entry name" value="GLUCOSE-6-PHOSPHATE 1-DEHYDROGENASE G6PD"/>
    <property type="match status" value="1"/>
</dbReference>
<organism evidence="12 13">
    <name type="scientific">Pneumocystis jirovecii (strain RU7)</name>
    <name type="common">Human pneumocystis pneumonia agent</name>
    <dbReference type="NCBI Taxonomy" id="1408657"/>
    <lineage>
        <taxon>Eukaryota</taxon>
        <taxon>Fungi</taxon>
        <taxon>Dikarya</taxon>
        <taxon>Ascomycota</taxon>
        <taxon>Taphrinomycotina</taxon>
        <taxon>Pneumocystomycetes</taxon>
        <taxon>Pneumocystaceae</taxon>
        <taxon>Pneumocystis</taxon>
    </lineage>
</organism>
<dbReference type="InterPro" id="IPR022674">
    <property type="entry name" value="G6P_DH_NAD-bd"/>
</dbReference>
<evidence type="ECO:0000256" key="4">
    <source>
        <dbReference type="ARBA" id="ARBA00020444"/>
    </source>
</evidence>
<evidence type="ECO:0000313" key="13">
    <source>
        <dbReference type="Proteomes" id="UP000053447"/>
    </source>
</evidence>
<dbReference type="PIRSF" id="PIRSF000110">
    <property type="entry name" value="G6PD"/>
    <property type="match status" value="1"/>
</dbReference>
<evidence type="ECO:0000256" key="3">
    <source>
        <dbReference type="ARBA" id="ARBA00013019"/>
    </source>
</evidence>
<dbReference type="GO" id="GO:0006006">
    <property type="term" value="P:glucose metabolic process"/>
    <property type="evidence" value="ECO:0007669"/>
    <property type="project" value="UniProtKB-KW"/>
</dbReference>
<evidence type="ECO:0000259" key="10">
    <source>
        <dbReference type="Pfam" id="PF00479"/>
    </source>
</evidence>
<dbReference type="STRING" id="1408657.A0A0W4ZCW9"/>
<evidence type="ECO:0000256" key="2">
    <source>
        <dbReference type="ARBA" id="ARBA00009975"/>
    </source>
</evidence>
<keyword evidence="8 9" id="KW-0119">Carbohydrate metabolism</keyword>
<keyword evidence="5 9" id="KW-0313">Glucose metabolism</keyword>
<comment type="pathway">
    <text evidence="1 9">Carbohydrate degradation; pentose phosphate pathway; D-ribulose 5-phosphate from D-glucose 6-phosphate (oxidative stage): step 1/3.</text>
</comment>
<dbReference type="RefSeq" id="XP_018227926.1">
    <property type="nucleotide sequence ID" value="XM_018375786.1"/>
</dbReference>
<dbReference type="InterPro" id="IPR019796">
    <property type="entry name" value="G6P_DH_AS"/>
</dbReference>
<evidence type="ECO:0000259" key="11">
    <source>
        <dbReference type="Pfam" id="PF02781"/>
    </source>
</evidence>
<accession>A0A0W4ZCW9</accession>
<dbReference type="HAMAP" id="MF_00966">
    <property type="entry name" value="G6PD"/>
    <property type="match status" value="1"/>
</dbReference>
<evidence type="ECO:0000256" key="1">
    <source>
        <dbReference type="ARBA" id="ARBA00004937"/>
    </source>
</evidence>
<reference evidence="13" key="1">
    <citation type="journal article" date="2016" name="Nat. Commun.">
        <title>Genome analysis of three Pneumocystis species reveals adaptation mechanisms to life exclusively in mammalian hosts.</title>
        <authorList>
            <person name="Ma L."/>
            <person name="Chen Z."/>
            <person name="Huang D.W."/>
            <person name="Kutty G."/>
            <person name="Ishihara M."/>
            <person name="Wang H."/>
            <person name="Abouelleil A."/>
            <person name="Bishop L."/>
            <person name="Davey E."/>
            <person name="Deng R."/>
            <person name="Deng X."/>
            <person name="Fan L."/>
            <person name="Fantoni G."/>
            <person name="Fitzgerald M."/>
            <person name="Gogineni E."/>
            <person name="Goldberg J.M."/>
            <person name="Handley G."/>
            <person name="Hu X."/>
            <person name="Huber C."/>
            <person name="Jiao X."/>
            <person name="Jones K."/>
            <person name="Levin J.Z."/>
            <person name="Liu Y."/>
            <person name="Macdonald P."/>
            <person name="Melnikov A."/>
            <person name="Raley C."/>
            <person name="Sassi M."/>
            <person name="Sherman B.T."/>
            <person name="Song X."/>
            <person name="Sykes S."/>
            <person name="Tran B."/>
            <person name="Walsh L."/>
            <person name="Xia Y."/>
            <person name="Yang J."/>
            <person name="Young S."/>
            <person name="Zeng Q."/>
            <person name="Zheng X."/>
            <person name="Stephens R."/>
            <person name="Nusbaum C."/>
            <person name="Birren B.W."/>
            <person name="Azadi P."/>
            <person name="Lempicki R.A."/>
            <person name="Cuomo C.A."/>
            <person name="Kovacs J.A."/>
        </authorList>
    </citation>
    <scope>NUCLEOTIDE SEQUENCE [LARGE SCALE GENOMIC DNA]</scope>
    <source>
        <strain evidence="13">RU7</strain>
    </source>
</reference>
<dbReference type="GO" id="GO:0050661">
    <property type="term" value="F:NADP binding"/>
    <property type="evidence" value="ECO:0007669"/>
    <property type="project" value="InterPro"/>
</dbReference>
<dbReference type="NCBIfam" id="TIGR00871">
    <property type="entry name" value="zwf"/>
    <property type="match status" value="1"/>
</dbReference>
<feature type="domain" description="Glucose-6-phosphate dehydrogenase NAD-binding" evidence="10">
    <location>
        <begin position="25"/>
        <end position="202"/>
    </location>
</feature>
<keyword evidence="7 9" id="KW-0560">Oxidoreductase</keyword>